<sequence>MEVYEDDGPWMWVAFATNCRLIVTFIIGPRKQYVADELVKLTADCLSETIPVYVTDGLDFQSNTPLACCGDEKLPRQPLIII</sequence>
<dbReference type="Proteomes" id="UP000033072">
    <property type="component" value="Chromosome"/>
</dbReference>
<name>A0A0E3S2G6_9EURY</name>
<gene>
    <name evidence="1" type="ORF">MSLAZ_1055</name>
</gene>
<evidence type="ECO:0000313" key="2">
    <source>
        <dbReference type="Proteomes" id="UP000033072"/>
    </source>
</evidence>
<dbReference type="EMBL" id="CP009515">
    <property type="protein sequence ID" value="AKB74316.1"/>
    <property type="molecule type" value="Genomic_DNA"/>
</dbReference>
<protein>
    <submittedName>
        <fullName evidence="1">Uncharacterized protein</fullName>
    </submittedName>
</protein>
<organism evidence="1 2">
    <name type="scientific">Methanosarcina lacustris Z-7289</name>
    <dbReference type="NCBI Taxonomy" id="1434111"/>
    <lineage>
        <taxon>Archaea</taxon>
        <taxon>Methanobacteriati</taxon>
        <taxon>Methanobacteriota</taxon>
        <taxon>Stenosarchaea group</taxon>
        <taxon>Methanomicrobia</taxon>
        <taxon>Methanosarcinales</taxon>
        <taxon>Methanosarcinaceae</taxon>
        <taxon>Methanosarcina</taxon>
    </lineage>
</organism>
<accession>A0A0E3S2G6</accession>
<proteinExistence type="predicted"/>
<reference evidence="1 2" key="1">
    <citation type="submission" date="2014-07" db="EMBL/GenBank/DDBJ databases">
        <title>Methanogenic archaea and the global carbon cycle.</title>
        <authorList>
            <person name="Henriksen J.R."/>
            <person name="Luke J."/>
            <person name="Reinhart S."/>
            <person name="Benedict M.N."/>
            <person name="Youngblut N.D."/>
            <person name="Metcalf M.E."/>
            <person name="Whitaker R.J."/>
            <person name="Metcalf W.W."/>
        </authorList>
    </citation>
    <scope>NUCLEOTIDE SEQUENCE [LARGE SCALE GENOMIC DNA]</scope>
    <source>
        <strain evidence="1 2">Z-7289</strain>
    </source>
</reference>
<dbReference type="KEGG" id="mls:MSLAZ_1055"/>
<evidence type="ECO:0000313" key="1">
    <source>
        <dbReference type="EMBL" id="AKB74316.1"/>
    </source>
</evidence>
<dbReference type="PATRIC" id="fig|1434111.4.peg.1350"/>
<keyword evidence="2" id="KW-1185">Reference proteome</keyword>
<dbReference type="AlphaFoldDB" id="A0A0E3S2G6"/>
<dbReference type="HOGENOM" id="CLU_2550281_0_0_2"/>